<accession>B4D163</accession>
<dbReference type="RefSeq" id="WP_006979989.1">
    <property type="nucleotide sequence ID" value="NZ_ABVL01000006.1"/>
</dbReference>
<dbReference type="SUPFAM" id="SSF50494">
    <property type="entry name" value="Trypsin-like serine proteases"/>
    <property type="match status" value="1"/>
</dbReference>
<feature type="chain" id="PRO_5002802308" description="Peptidase S1 and S6 chymotrypsin/Hap" evidence="1">
    <location>
        <begin position="24"/>
        <end position="370"/>
    </location>
</feature>
<reference evidence="2 3" key="1">
    <citation type="journal article" date="2011" name="J. Bacteriol.">
        <title>Genome sequence of Chthoniobacter flavus Ellin428, an aerobic heterotrophic soil bacterium.</title>
        <authorList>
            <person name="Kant R."/>
            <person name="van Passel M.W."/>
            <person name="Palva A."/>
            <person name="Lucas S."/>
            <person name="Lapidus A."/>
            <person name="Glavina Del Rio T."/>
            <person name="Dalin E."/>
            <person name="Tice H."/>
            <person name="Bruce D."/>
            <person name="Goodwin L."/>
            <person name="Pitluck S."/>
            <person name="Larimer F.W."/>
            <person name="Land M.L."/>
            <person name="Hauser L."/>
            <person name="Sangwan P."/>
            <person name="de Vos W.M."/>
            <person name="Janssen P.H."/>
            <person name="Smidt H."/>
        </authorList>
    </citation>
    <scope>NUCLEOTIDE SEQUENCE [LARGE SCALE GENOMIC DNA]</scope>
    <source>
        <strain evidence="2 3">Ellin428</strain>
    </source>
</reference>
<dbReference type="EMBL" id="ABVL01000006">
    <property type="protein sequence ID" value="EDY20075.1"/>
    <property type="molecule type" value="Genomic_DNA"/>
</dbReference>
<evidence type="ECO:0008006" key="4">
    <source>
        <dbReference type="Google" id="ProtNLM"/>
    </source>
</evidence>
<evidence type="ECO:0000313" key="2">
    <source>
        <dbReference type="EMBL" id="EDY20075.1"/>
    </source>
</evidence>
<name>B4D163_9BACT</name>
<dbReference type="Pfam" id="PF13365">
    <property type="entry name" value="Trypsin_2"/>
    <property type="match status" value="1"/>
</dbReference>
<sequence length="370" mass="39397" precursor="true">MNTRCCAAAAAALLSLIAGHLLAQVPASIATSIPAAPPAPAAPAAPAPPAVPLTPAEVVKANSNNLVFVQGTNGAGSGFIARLGGVNFLFTNAHVAAGVRGAGFKTLDGTQVQIGAASIAVGHDIFRLLVAQGGKPLEVMDHVDENASIDDEVVVLGNAEGGGVINTIKGKIVGIGPNLVEVDAPFVPGNSGSPIIHLKTGKVIAVATYLIIKDYDPATHQAIRQPRIRRFGYRVDSVKTWQPVNWAAFFAQANELENVEKLTDDLGRVLMDLAKHHDITPNLHTNPAIKTQIDWWTANARHGHSSARDAARADQNFIAGLKSLSQSDILAARQHITYDYFVHNLNEQQQQRKALSDVFDQILQEMRKMQ</sequence>
<feature type="signal peptide" evidence="1">
    <location>
        <begin position="1"/>
        <end position="23"/>
    </location>
</feature>
<protein>
    <recommendedName>
        <fullName evidence="4">Peptidase S1 and S6 chymotrypsin/Hap</fullName>
    </recommendedName>
</protein>
<evidence type="ECO:0000313" key="3">
    <source>
        <dbReference type="Proteomes" id="UP000005824"/>
    </source>
</evidence>
<dbReference type="Gene3D" id="2.40.10.120">
    <property type="match status" value="1"/>
</dbReference>
<proteinExistence type="predicted"/>
<keyword evidence="3" id="KW-1185">Reference proteome</keyword>
<organism evidence="2 3">
    <name type="scientific">Chthoniobacter flavus Ellin428</name>
    <dbReference type="NCBI Taxonomy" id="497964"/>
    <lineage>
        <taxon>Bacteria</taxon>
        <taxon>Pseudomonadati</taxon>
        <taxon>Verrucomicrobiota</taxon>
        <taxon>Spartobacteria</taxon>
        <taxon>Chthoniobacterales</taxon>
        <taxon>Chthoniobacteraceae</taxon>
        <taxon>Chthoniobacter</taxon>
    </lineage>
</organism>
<comment type="caution">
    <text evidence="2">The sequence shown here is derived from an EMBL/GenBank/DDBJ whole genome shotgun (WGS) entry which is preliminary data.</text>
</comment>
<dbReference type="AlphaFoldDB" id="B4D163"/>
<keyword evidence="1" id="KW-0732">Signal</keyword>
<gene>
    <name evidence="2" type="ORF">CfE428DRAFT_2664</name>
</gene>
<dbReference type="STRING" id="497964.CfE428DRAFT_2664"/>
<dbReference type="InterPro" id="IPR009003">
    <property type="entry name" value="Peptidase_S1_PA"/>
</dbReference>
<dbReference type="eggNOG" id="COG0265">
    <property type="taxonomic scope" value="Bacteria"/>
</dbReference>
<evidence type="ECO:0000256" key="1">
    <source>
        <dbReference type="SAM" id="SignalP"/>
    </source>
</evidence>
<dbReference type="Proteomes" id="UP000005824">
    <property type="component" value="Unassembled WGS sequence"/>
</dbReference>
<dbReference type="InParanoid" id="B4D163"/>